<name>A0A1N7K2L0_9RHOB</name>
<feature type="domain" description="Zinc finger/thioredoxin putative" evidence="3">
    <location>
        <begin position="1"/>
        <end position="36"/>
    </location>
</feature>
<keyword evidence="2" id="KW-0812">Transmembrane</keyword>
<feature type="region of interest" description="Disordered" evidence="1">
    <location>
        <begin position="39"/>
        <end position="223"/>
    </location>
</feature>
<keyword evidence="2" id="KW-1133">Transmembrane helix</keyword>
<feature type="compositionally biased region" description="Acidic residues" evidence="1">
    <location>
        <begin position="44"/>
        <end position="69"/>
    </location>
</feature>
<dbReference type="EMBL" id="FTOQ01000001">
    <property type="protein sequence ID" value="SIS55787.1"/>
    <property type="molecule type" value="Genomic_DNA"/>
</dbReference>
<gene>
    <name evidence="4" type="ORF">SAMN05421759_101408</name>
</gene>
<feature type="compositionally biased region" description="Basic and acidic residues" evidence="1">
    <location>
        <begin position="96"/>
        <end position="111"/>
    </location>
</feature>
<keyword evidence="2" id="KW-0472">Membrane</keyword>
<protein>
    <submittedName>
        <fullName evidence="4">MJ0042 family finger-like domain-containing protein</fullName>
    </submittedName>
</protein>
<dbReference type="STRING" id="633194.SAMN05421759_101408"/>
<evidence type="ECO:0000256" key="2">
    <source>
        <dbReference type="SAM" id="Phobius"/>
    </source>
</evidence>
<dbReference type="InterPro" id="IPR011723">
    <property type="entry name" value="Znf/thioredoxin_put"/>
</dbReference>
<feature type="compositionally biased region" description="Low complexity" evidence="1">
    <location>
        <begin position="146"/>
        <end position="168"/>
    </location>
</feature>
<sequence length="296" mass="31479">MRLTCPNCNAQYEVPVDVIPEAGRDVQCSNCGHTWFQHHPDFAPDPEDADDLLEAPTEDAPDAEPDPEDGLSPQQSGPETPAGAKRRGLDPSVAEVLREEAQREAEARRADSGGLESQPELGLDSASETEEERRTRQARERMAKMRGPAGDGATTAADRPTAEYAEAAPAPPPPRAERAAGSSRSEMLPDIDEINQTLRAATDRRPTETPEGRAPEATDDGRSGFSRGMAIGILIAVLALALYIFAAPIAEAVPALAPFLDAYVAQANDLRVWLQATLEGLAGMIGGAAEAPRPDT</sequence>
<reference evidence="5" key="1">
    <citation type="submission" date="2017-01" db="EMBL/GenBank/DDBJ databases">
        <authorList>
            <person name="Varghese N."/>
            <person name="Submissions S."/>
        </authorList>
    </citation>
    <scope>NUCLEOTIDE SEQUENCE [LARGE SCALE GENOMIC DNA]</scope>
    <source>
        <strain evidence="5">DSM 29430</strain>
    </source>
</reference>
<dbReference type="AlphaFoldDB" id="A0A1N7K2L0"/>
<dbReference type="RefSeq" id="WP_076444475.1">
    <property type="nucleotide sequence ID" value="NZ_FTOQ01000001.1"/>
</dbReference>
<feature type="transmembrane region" description="Helical" evidence="2">
    <location>
        <begin position="230"/>
        <end position="250"/>
    </location>
</feature>
<feature type="compositionally biased region" description="Basic and acidic residues" evidence="1">
    <location>
        <begin position="131"/>
        <end position="143"/>
    </location>
</feature>
<dbReference type="NCBIfam" id="TIGR02098">
    <property type="entry name" value="MJ0042_CXXC"/>
    <property type="match status" value="1"/>
</dbReference>
<keyword evidence="5" id="KW-1185">Reference proteome</keyword>
<dbReference type="Proteomes" id="UP000186684">
    <property type="component" value="Unassembled WGS sequence"/>
</dbReference>
<proteinExistence type="predicted"/>
<accession>A0A1N7K2L0</accession>
<evidence type="ECO:0000256" key="1">
    <source>
        <dbReference type="SAM" id="MobiDB-lite"/>
    </source>
</evidence>
<feature type="compositionally biased region" description="Basic and acidic residues" evidence="1">
    <location>
        <begin position="201"/>
        <end position="222"/>
    </location>
</feature>
<evidence type="ECO:0000313" key="4">
    <source>
        <dbReference type="EMBL" id="SIS55787.1"/>
    </source>
</evidence>
<dbReference type="Pfam" id="PF13717">
    <property type="entry name" value="Zn_ribbon_4"/>
    <property type="match status" value="1"/>
</dbReference>
<evidence type="ECO:0000313" key="5">
    <source>
        <dbReference type="Proteomes" id="UP000186684"/>
    </source>
</evidence>
<evidence type="ECO:0000259" key="3">
    <source>
        <dbReference type="Pfam" id="PF13717"/>
    </source>
</evidence>
<organism evidence="4 5">
    <name type="scientific">Roseivivax lentus</name>
    <dbReference type="NCBI Taxonomy" id="633194"/>
    <lineage>
        <taxon>Bacteria</taxon>
        <taxon>Pseudomonadati</taxon>
        <taxon>Pseudomonadota</taxon>
        <taxon>Alphaproteobacteria</taxon>
        <taxon>Rhodobacterales</taxon>
        <taxon>Roseobacteraceae</taxon>
        <taxon>Roseivivax</taxon>
    </lineage>
</organism>
<dbReference type="OrthoDB" id="7159357at2"/>